<name>A0A0D1YP68_9EURO</name>
<accession>A0A0D1YP68</accession>
<dbReference type="AlphaFoldDB" id="A0A0D1YP68"/>
<evidence type="ECO:0000313" key="3">
    <source>
        <dbReference type="Proteomes" id="UP000053599"/>
    </source>
</evidence>
<protein>
    <submittedName>
        <fullName evidence="2">Uncharacterized protein</fullName>
    </submittedName>
</protein>
<proteinExistence type="predicted"/>
<evidence type="ECO:0000313" key="2">
    <source>
        <dbReference type="EMBL" id="KIV84632.1"/>
    </source>
</evidence>
<dbReference type="EMBL" id="KN846951">
    <property type="protein sequence ID" value="KIV84632.1"/>
    <property type="molecule type" value="Genomic_DNA"/>
</dbReference>
<evidence type="ECO:0000256" key="1">
    <source>
        <dbReference type="SAM" id="MobiDB-lite"/>
    </source>
</evidence>
<dbReference type="HOGENOM" id="CLU_1377987_0_0_1"/>
<organism evidence="2 3">
    <name type="scientific">Exophiala sideris</name>
    <dbReference type="NCBI Taxonomy" id="1016849"/>
    <lineage>
        <taxon>Eukaryota</taxon>
        <taxon>Fungi</taxon>
        <taxon>Dikarya</taxon>
        <taxon>Ascomycota</taxon>
        <taxon>Pezizomycotina</taxon>
        <taxon>Eurotiomycetes</taxon>
        <taxon>Chaetothyriomycetidae</taxon>
        <taxon>Chaetothyriales</taxon>
        <taxon>Herpotrichiellaceae</taxon>
        <taxon>Exophiala</taxon>
    </lineage>
</organism>
<sequence length="160" mass="18248">MISETAPAQTHHQAQAMASEVKDRAYISLYNDTDISEYLYKQPAFQNGFLPLEPEQEQTKQSNTPPATKTTAAATPLKSAMRSSPSSPPAKIVERRPSFIEVSVPHQHQHRERRHSSETHLPMSWWPETETVAQHVWVERDQVSADEEEDVIEEAFYASY</sequence>
<feature type="compositionally biased region" description="Low complexity" evidence="1">
    <location>
        <begin position="64"/>
        <end position="76"/>
    </location>
</feature>
<dbReference type="Proteomes" id="UP000053599">
    <property type="component" value="Unassembled WGS sequence"/>
</dbReference>
<feature type="region of interest" description="Disordered" evidence="1">
    <location>
        <begin position="53"/>
        <end position="92"/>
    </location>
</feature>
<dbReference type="OrthoDB" id="4159375at2759"/>
<reference evidence="2 3" key="1">
    <citation type="submission" date="2015-01" db="EMBL/GenBank/DDBJ databases">
        <title>The Genome Sequence of Exophiala sideris CBS121828.</title>
        <authorList>
            <consortium name="The Broad Institute Genomics Platform"/>
            <person name="Cuomo C."/>
            <person name="de Hoog S."/>
            <person name="Gorbushina A."/>
            <person name="Stielow B."/>
            <person name="Teixiera M."/>
            <person name="Abouelleil A."/>
            <person name="Chapman S.B."/>
            <person name="Priest M."/>
            <person name="Young S.K."/>
            <person name="Wortman J."/>
            <person name="Nusbaum C."/>
            <person name="Birren B."/>
        </authorList>
    </citation>
    <scope>NUCLEOTIDE SEQUENCE [LARGE SCALE GENOMIC DNA]</scope>
    <source>
        <strain evidence="2 3">CBS 121828</strain>
    </source>
</reference>
<gene>
    <name evidence="2" type="ORF">PV11_00405</name>
</gene>